<dbReference type="Proteomes" id="UP000646053">
    <property type="component" value="Unassembled WGS sequence"/>
</dbReference>
<gene>
    <name evidence="1" type="ORF">GS601_05575</name>
</gene>
<organism evidence="1 2">
    <name type="scientific">Myxacorys almedinensis A</name>
    <dbReference type="NCBI Taxonomy" id="2690445"/>
    <lineage>
        <taxon>Bacteria</taxon>
        <taxon>Bacillati</taxon>
        <taxon>Cyanobacteriota</taxon>
        <taxon>Cyanophyceae</taxon>
        <taxon>Leptolyngbyales</taxon>
        <taxon>Leptolyngbyaceae</taxon>
        <taxon>Myxacorys</taxon>
        <taxon>Myxacorys almedinensis</taxon>
    </lineage>
</organism>
<dbReference type="InterPro" id="IPR008949">
    <property type="entry name" value="Isoprenoid_synthase_dom_sf"/>
</dbReference>
<dbReference type="AlphaFoldDB" id="A0A8J7Z257"/>
<accession>A0A8J7Z257</accession>
<dbReference type="PANTHER" id="PTHR11626:SF2">
    <property type="entry name" value="SQUALENE SYNTHASE"/>
    <property type="match status" value="1"/>
</dbReference>
<protein>
    <submittedName>
        <fullName evidence="1">Squalene/phytoene synthase family protein</fullName>
    </submittedName>
</protein>
<evidence type="ECO:0000313" key="1">
    <source>
        <dbReference type="EMBL" id="NDJ16763.1"/>
    </source>
</evidence>
<evidence type="ECO:0000313" key="2">
    <source>
        <dbReference type="Proteomes" id="UP000646053"/>
    </source>
</evidence>
<dbReference type="Pfam" id="PF00494">
    <property type="entry name" value="SQS_PSY"/>
    <property type="match status" value="1"/>
</dbReference>
<dbReference type="EMBL" id="WVIE01000005">
    <property type="protein sequence ID" value="NDJ16763.1"/>
    <property type="molecule type" value="Genomic_DNA"/>
</dbReference>
<dbReference type="GO" id="GO:0051996">
    <property type="term" value="F:squalene synthase [NAD(P)H] activity"/>
    <property type="evidence" value="ECO:0007669"/>
    <property type="project" value="InterPro"/>
</dbReference>
<reference evidence="1" key="1">
    <citation type="submission" date="2019-12" db="EMBL/GenBank/DDBJ databases">
        <title>High-Quality draft genome sequences of three cyanobacteria isolated from the limestone walls of the Old Cathedral of Coimbra.</title>
        <authorList>
            <person name="Tiago I."/>
            <person name="Soares F."/>
            <person name="Portugal A."/>
        </authorList>
    </citation>
    <scope>NUCLEOTIDE SEQUENCE</scope>
    <source>
        <strain evidence="1">A</strain>
    </source>
</reference>
<dbReference type="GO" id="GO:0045338">
    <property type="term" value="P:farnesyl diphosphate metabolic process"/>
    <property type="evidence" value="ECO:0007669"/>
    <property type="project" value="InterPro"/>
</dbReference>
<sequence>MNLRKDALEVLKDTSRTFFIPISRLPQGLQQAVASAYLCMRAIDEIEDDPHLDNAVKAKILREVSLILQSGVDGFGDQDFESAFAEHAAALPEVSLRLGEWATYPPTNIAPRIWEATAAMADRMAHWAEQNWTIQTETDLDRYTFSVAGSVGLLLSDLWAWHDGTQTDRTEAIGFGRGLQSVNILRNHSEDLTRRVDFYPHGWTNDDMQAYSRRQLQLAAAYLASLPAGSPAFDFCQIILTLAHATLEAMQHGSEKLSRAQVIDLVQQATNAG</sequence>
<name>A0A8J7Z257_9CYAN</name>
<comment type="caution">
    <text evidence="1">The sequence shown here is derived from an EMBL/GenBank/DDBJ whole genome shotgun (WGS) entry which is preliminary data.</text>
</comment>
<dbReference type="RefSeq" id="WP_162422282.1">
    <property type="nucleotide sequence ID" value="NZ_WVIE01000005.1"/>
</dbReference>
<dbReference type="PANTHER" id="PTHR11626">
    <property type="entry name" value="FARNESYL-DIPHOSPHATE FARNESYLTRANSFERASE"/>
    <property type="match status" value="1"/>
</dbReference>
<proteinExistence type="predicted"/>
<dbReference type="InterPro" id="IPR002060">
    <property type="entry name" value="Squ/phyt_synthse"/>
</dbReference>
<dbReference type="SUPFAM" id="SSF48576">
    <property type="entry name" value="Terpenoid synthases"/>
    <property type="match status" value="1"/>
</dbReference>
<dbReference type="Gene3D" id="1.10.600.10">
    <property type="entry name" value="Farnesyl Diphosphate Synthase"/>
    <property type="match status" value="1"/>
</dbReference>
<keyword evidence="2" id="KW-1185">Reference proteome</keyword>
<dbReference type="InterPro" id="IPR044844">
    <property type="entry name" value="Trans_IPPS_euk-type"/>
</dbReference>